<feature type="domain" description="Type II secretion system protein GspF" evidence="13">
    <location>
        <begin position="289"/>
        <end position="411"/>
    </location>
</feature>
<name>A0A1Q2MBL0_9BACT</name>
<dbReference type="PANTHER" id="PTHR30012:SF0">
    <property type="entry name" value="TYPE II SECRETION SYSTEM PROTEIN F-RELATED"/>
    <property type="match status" value="1"/>
</dbReference>
<protein>
    <recommendedName>
        <fullName evidence="10">General secretion pathway protein F</fullName>
    </recommendedName>
</protein>
<keyword evidence="6" id="KW-0997">Cell inner membrane</keyword>
<keyword evidence="4 11" id="KW-0813">Transport</keyword>
<dbReference type="Pfam" id="PF00482">
    <property type="entry name" value="T2SSF"/>
    <property type="match status" value="2"/>
</dbReference>
<evidence type="ECO:0000256" key="9">
    <source>
        <dbReference type="ARBA" id="ARBA00023136"/>
    </source>
</evidence>
<feature type="transmembrane region" description="Helical" evidence="12">
    <location>
        <begin position="228"/>
        <end position="254"/>
    </location>
</feature>
<dbReference type="OrthoDB" id="9805682at2"/>
<evidence type="ECO:0000256" key="12">
    <source>
        <dbReference type="SAM" id="Phobius"/>
    </source>
</evidence>
<evidence type="ECO:0000256" key="8">
    <source>
        <dbReference type="ARBA" id="ARBA00022989"/>
    </source>
</evidence>
<evidence type="ECO:0000256" key="6">
    <source>
        <dbReference type="ARBA" id="ARBA00022519"/>
    </source>
</evidence>
<evidence type="ECO:0000256" key="7">
    <source>
        <dbReference type="ARBA" id="ARBA00022692"/>
    </source>
</evidence>
<evidence type="ECO:0000256" key="3">
    <source>
        <dbReference type="ARBA" id="ARBA00005745"/>
    </source>
</evidence>
<dbReference type="PRINTS" id="PR00812">
    <property type="entry name" value="BCTERIALGSPF"/>
</dbReference>
<keyword evidence="5" id="KW-1003">Cell membrane</keyword>
<gene>
    <name evidence="14" type="primary">epsF_1</name>
    <name evidence="14" type="ORF">SMSP2_00456</name>
</gene>
<comment type="similarity">
    <text evidence="3 11">Belongs to the GSP F family.</text>
</comment>
<dbReference type="AlphaFoldDB" id="A0A1Q2MBL0"/>
<keyword evidence="15" id="KW-1185">Reference proteome</keyword>
<dbReference type="KEGG" id="pbas:SMSP2_00456"/>
<evidence type="ECO:0000256" key="4">
    <source>
        <dbReference type="ARBA" id="ARBA00022448"/>
    </source>
</evidence>
<dbReference type="RefSeq" id="WP_146682405.1">
    <property type="nucleotide sequence ID" value="NZ_CP019646.1"/>
</dbReference>
<sequence length="420" mass="46104">MPVFQYDALDANGKPVKGEIEALTSKEASSKIRNQGYFPTAVKAKGGSKKVAVSTGTRRSRPGANRKVKIKVVTQFARQLSILQDAGLSVLRSLRILQEQQKKGKFRNILGYVAEDIEAGSTLSEAMARYPRCFDNLFSNMVAAGEVGGVLDIILNRVADFMEKAEKLKARIKGAMIYPAVVLFAAMVILLGLMIFIIPTFAEVLTDMTDGGARLPGLTLALMSFSDWILNGFGFPGGGAVVILVAPFVLVFTLKFLRRFKFMRYLFDRIKLKMPIIGKLTYLVAVARWTRTLGTLISAGVPILEAINITRDTSGNEVYARMLDRVHMAIRQGDTFANPLKQSKTVDTLVVNMIDVGEETGEIDKMMYKIADNYDEQVDVLVGSLMSLLEPVMIIVLGGIVGVIVLAMFLPMVTIITSLM</sequence>
<organism evidence="14 15">
    <name type="scientific">Limihaloglobus sulfuriphilus</name>
    <dbReference type="NCBI Taxonomy" id="1851148"/>
    <lineage>
        <taxon>Bacteria</taxon>
        <taxon>Pseudomonadati</taxon>
        <taxon>Planctomycetota</taxon>
        <taxon>Phycisphaerae</taxon>
        <taxon>Sedimentisphaerales</taxon>
        <taxon>Sedimentisphaeraceae</taxon>
        <taxon>Limihaloglobus</taxon>
    </lineage>
</organism>
<dbReference type="InterPro" id="IPR018076">
    <property type="entry name" value="T2SS_GspF_dom"/>
</dbReference>
<accession>A0A1Q2MBL0</accession>
<evidence type="ECO:0000256" key="2">
    <source>
        <dbReference type="ARBA" id="ARBA00004429"/>
    </source>
</evidence>
<dbReference type="Gene3D" id="1.20.81.30">
    <property type="entry name" value="Type II secretion system (T2SS), domain F"/>
    <property type="match status" value="2"/>
</dbReference>
<reference evidence="15" key="1">
    <citation type="submission" date="2017-02" db="EMBL/GenBank/DDBJ databases">
        <title>Comparative genomics and description of representatives of a novel lineage of planctomycetes thriving in anoxic sediments.</title>
        <authorList>
            <person name="Spring S."/>
            <person name="Bunk B."/>
            <person name="Sproer C."/>
        </authorList>
    </citation>
    <scope>NUCLEOTIDE SEQUENCE [LARGE SCALE GENOMIC DNA]</scope>
    <source>
        <strain evidence="15">SM-Chi-D1</strain>
    </source>
</reference>
<dbReference type="GO" id="GO:0009306">
    <property type="term" value="P:protein secretion"/>
    <property type="evidence" value="ECO:0007669"/>
    <property type="project" value="InterPro"/>
</dbReference>
<dbReference type="PANTHER" id="PTHR30012">
    <property type="entry name" value="GENERAL SECRETION PATHWAY PROTEIN"/>
    <property type="match status" value="1"/>
</dbReference>
<evidence type="ECO:0000256" key="10">
    <source>
        <dbReference type="ARBA" id="ARBA00030750"/>
    </source>
</evidence>
<dbReference type="EMBL" id="CP019646">
    <property type="protein sequence ID" value="AQQ70115.1"/>
    <property type="molecule type" value="Genomic_DNA"/>
</dbReference>
<feature type="transmembrane region" description="Helical" evidence="12">
    <location>
        <begin position="392"/>
        <end position="416"/>
    </location>
</feature>
<dbReference type="Proteomes" id="UP000188181">
    <property type="component" value="Chromosome"/>
</dbReference>
<dbReference type="InterPro" id="IPR001992">
    <property type="entry name" value="T2SS_GspF/T4SS_PilC_CS"/>
</dbReference>
<keyword evidence="9 12" id="KW-0472">Membrane</keyword>
<comment type="subcellular location">
    <subcellularLocation>
        <location evidence="2">Cell inner membrane</location>
        <topology evidence="2">Multi-pass membrane protein</topology>
    </subcellularLocation>
    <subcellularLocation>
        <location evidence="11">Cell membrane</location>
        <topology evidence="11">Multi-pass membrane protein</topology>
    </subcellularLocation>
</comment>
<keyword evidence="7 11" id="KW-0812">Transmembrane</keyword>
<dbReference type="InterPro" id="IPR042094">
    <property type="entry name" value="T2SS_GspF_sf"/>
</dbReference>
<dbReference type="InterPro" id="IPR003004">
    <property type="entry name" value="GspF/PilC"/>
</dbReference>
<feature type="domain" description="Type II secretion system protein GspF" evidence="13">
    <location>
        <begin position="76"/>
        <end position="199"/>
    </location>
</feature>
<dbReference type="GO" id="GO:0005886">
    <property type="term" value="C:plasma membrane"/>
    <property type="evidence" value="ECO:0007669"/>
    <property type="project" value="UniProtKB-SubCell"/>
</dbReference>
<proteinExistence type="inferred from homology"/>
<feature type="transmembrane region" description="Helical" evidence="12">
    <location>
        <begin position="176"/>
        <end position="198"/>
    </location>
</feature>
<keyword evidence="8 12" id="KW-1133">Transmembrane helix</keyword>
<feature type="transmembrane region" description="Helical" evidence="12">
    <location>
        <begin position="137"/>
        <end position="155"/>
    </location>
</feature>
<evidence type="ECO:0000256" key="5">
    <source>
        <dbReference type="ARBA" id="ARBA00022475"/>
    </source>
</evidence>
<evidence type="ECO:0000313" key="14">
    <source>
        <dbReference type="EMBL" id="AQQ70115.1"/>
    </source>
</evidence>
<evidence type="ECO:0000313" key="15">
    <source>
        <dbReference type="Proteomes" id="UP000188181"/>
    </source>
</evidence>
<dbReference type="PROSITE" id="PS00874">
    <property type="entry name" value="T2SP_F"/>
    <property type="match status" value="1"/>
</dbReference>
<evidence type="ECO:0000256" key="1">
    <source>
        <dbReference type="ARBA" id="ARBA00002684"/>
    </source>
</evidence>
<dbReference type="STRING" id="1851148.SMSP2_00456"/>
<comment type="function">
    <text evidence="1">Component of the type II secretion system inner membrane complex required for the energy-dependent secretion of extracellular factors such as proteases and toxins from the periplasm.</text>
</comment>
<evidence type="ECO:0000259" key="13">
    <source>
        <dbReference type="Pfam" id="PF00482"/>
    </source>
</evidence>
<evidence type="ECO:0000256" key="11">
    <source>
        <dbReference type="RuleBase" id="RU003923"/>
    </source>
</evidence>
<dbReference type="FunFam" id="1.20.81.30:FF:000001">
    <property type="entry name" value="Type II secretion system protein F"/>
    <property type="match status" value="2"/>
</dbReference>